<organism evidence="1 2">
    <name type="scientific">Rhizobium leguminosarum bv. trifolii WSM2297</name>
    <dbReference type="NCBI Taxonomy" id="754762"/>
    <lineage>
        <taxon>Bacteria</taxon>
        <taxon>Pseudomonadati</taxon>
        <taxon>Pseudomonadota</taxon>
        <taxon>Alphaproteobacteria</taxon>
        <taxon>Hyphomicrobiales</taxon>
        <taxon>Rhizobiaceae</taxon>
        <taxon>Rhizobium/Agrobacterium group</taxon>
        <taxon>Rhizobium</taxon>
    </lineage>
</organism>
<dbReference type="EMBL" id="JH719395">
    <property type="protein sequence ID" value="EJC80656.1"/>
    <property type="molecule type" value="Genomic_DNA"/>
</dbReference>
<proteinExistence type="predicted"/>
<dbReference type="Proteomes" id="UP000005732">
    <property type="component" value="Unassembled WGS sequence"/>
</dbReference>
<dbReference type="AlphaFoldDB" id="J0W4J5"/>
<sequence length="34" mass="3887">MPTFAVEIRIYGSVYIKGPNIEKAKRHLGRVDKV</sequence>
<dbReference type="HOGENOM" id="CLU_3375578_0_0_5"/>
<evidence type="ECO:0000313" key="1">
    <source>
        <dbReference type="EMBL" id="EJC80656.1"/>
    </source>
</evidence>
<evidence type="ECO:0000313" key="2">
    <source>
        <dbReference type="Proteomes" id="UP000005732"/>
    </source>
</evidence>
<gene>
    <name evidence="1" type="ORF">Rleg4DRAFT_2291</name>
</gene>
<protein>
    <submittedName>
        <fullName evidence="1">Uncharacterized protein</fullName>
    </submittedName>
</protein>
<reference evidence="1 2" key="1">
    <citation type="submission" date="2012-02" db="EMBL/GenBank/DDBJ databases">
        <title>Improved High-Quality Draft Sequence of Rhizobium leguminosarum bv. trifolii WSM2297.</title>
        <authorList>
            <consortium name="US DOE Joint Genome Institute"/>
            <person name="Lucas S."/>
            <person name="Han J."/>
            <person name="Lapidus A."/>
            <person name="Cheng J.-F."/>
            <person name="Goodwin L."/>
            <person name="Pitluck S."/>
            <person name="Peters L."/>
            <person name="Ovchinnikova G."/>
            <person name="Zhang X."/>
            <person name="Detter J.C."/>
            <person name="Han C."/>
            <person name="Tapia R."/>
            <person name="Land M."/>
            <person name="Hauser L."/>
            <person name="Kyrpides N."/>
            <person name="Ivanova N."/>
            <person name="Pagani I."/>
            <person name="Brau L."/>
            <person name="Yates R."/>
            <person name="O'Hara G."/>
            <person name="Rui T."/>
            <person name="Howieson J."/>
            <person name="Reeve W."/>
            <person name="Woyke T."/>
        </authorList>
    </citation>
    <scope>NUCLEOTIDE SEQUENCE [LARGE SCALE GENOMIC DNA]</scope>
    <source>
        <strain evidence="1 2">WSM2297</strain>
    </source>
</reference>
<accession>J0W4J5</accession>
<name>J0W4J5_RHILT</name>